<evidence type="ECO:0000313" key="1">
    <source>
        <dbReference type="EMBL" id="OOE12498.1"/>
    </source>
</evidence>
<dbReference type="InterPro" id="IPR023137">
    <property type="entry name" value="BrxA_sf"/>
</dbReference>
<dbReference type="RefSeq" id="WP_077362409.1">
    <property type="nucleotide sequence ID" value="NZ_MQMF01000002.1"/>
</dbReference>
<reference evidence="1 2" key="1">
    <citation type="submission" date="2016-11" db="EMBL/GenBank/DDBJ databases">
        <authorList>
            <person name="Jaros S."/>
            <person name="Januszkiewicz K."/>
            <person name="Wedrychowicz H."/>
        </authorList>
    </citation>
    <scope>NUCLEOTIDE SEQUENCE [LARGE SCALE GENOMIC DNA]</scope>
    <source>
        <strain evidence="1 2">Con a/3</strain>
    </source>
</reference>
<sequence length="198" mass="23087">MTKELDYSATLTGASFLLYELKQVLKLKRQGLIDNEIKKKVIEDNVFEYQVTSSLKRIVPSVIRRAGVLDALLEDLILNSHLEVGKLINLYAIMKTDKLFFEFMNEVIKEKLDDNNYLLEKKDLNIFFITKAEQNEKMSKWTDLTINKLKQVYIKLLFEAGLLRDKRSGELNRLLIDEDIKRHLIKIGDTAYLRAMGE</sequence>
<dbReference type="Gene3D" id="1.10.3540.10">
    <property type="entry name" value="uncharacterized protein from magnetospirillum magneticum domain"/>
    <property type="match status" value="1"/>
</dbReference>
<dbReference type="AlphaFoldDB" id="A0A1V3G7T6"/>
<dbReference type="Pfam" id="PF08849">
    <property type="entry name" value="BrxA"/>
    <property type="match status" value="1"/>
</dbReference>
<dbReference type="OrthoDB" id="3078533at2"/>
<dbReference type="Proteomes" id="UP000188597">
    <property type="component" value="Unassembled WGS sequence"/>
</dbReference>
<evidence type="ECO:0008006" key="3">
    <source>
        <dbReference type="Google" id="ProtNLM"/>
    </source>
</evidence>
<gene>
    <name evidence="1" type="ORF">UN64_10455</name>
</gene>
<proteinExistence type="predicted"/>
<organism evidence="1 2">
    <name type="scientific">Fictibacillus arsenicus</name>
    <dbReference type="NCBI Taxonomy" id="255247"/>
    <lineage>
        <taxon>Bacteria</taxon>
        <taxon>Bacillati</taxon>
        <taxon>Bacillota</taxon>
        <taxon>Bacilli</taxon>
        <taxon>Bacillales</taxon>
        <taxon>Fictibacillaceae</taxon>
        <taxon>Fictibacillus</taxon>
    </lineage>
</organism>
<comment type="caution">
    <text evidence="1">The sequence shown here is derived from an EMBL/GenBank/DDBJ whole genome shotgun (WGS) entry which is preliminary data.</text>
</comment>
<evidence type="ECO:0000313" key="2">
    <source>
        <dbReference type="Proteomes" id="UP000188597"/>
    </source>
</evidence>
<protein>
    <recommendedName>
        <fullName evidence="3">DUF1819 domain-containing protein</fullName>
    </recommendedName>
</protein>
<dbReference type="EMBL" id="MQMF01000002">
    <property type="protein sequence ID" value="OOE12498.1"/>
    <property type="molecule type" value="Genomic_DNA"/>
</dbReference>
<accession>A0A1V3G7T6</accession>
<name>A0A1V3G7T6_9BACL</name>
<dbReference type="InterPro" id="IPR014948">
    <property type="entry name" value="BrxA"/>
</dbReference>